<evidence type="ECO:0000256" key="4">
    <source>
        <dbReference type="ARBA" id="ARBA00023136"/>
    </source>
</evidence>
<dbReference type="GO" id="GO:0005886">
    <property type="term" value="C:plasma membrane"/>
    <property type="evidence" value="ECO:0007669"/>
    <property type="project" value="TreeGrafter"/>
</dbReference>
<feature type="transmembrane region" description="Helical" evidence="5">
    <location>
        <begin position="265"/>
        <end position="282"/>
    </location>
</feature>
<protein>
    <submittedName>
        <fullName evidence="6">Sodium-dependent dicarboxylate transporter 2/3/5</fullName>
    </submittedName>
</protein>
<dbReference type="CDD" id="cd01115">
    <property type="entry name" value="SLC13_permease"/>
    <property type="match status" value="1"/>
</dbReference>
<feature type="transmembrane region" description="Helical" evidence="5">
    <location>
        <begin position="210"/>
        <end position="232"/>
    </location>
</feature>
<organism evidence="6 7">
    <name type="scientific">Sphingosinicella soli</name>
    <dbReference type="NCBI Taxonomy" id="333708"/>
    <lineage>
        <taxon>Bacteria</taxon>
        <taxon>Pseudomonadati</taxon>
        <taxon>Pseudomonadota</taxon>
        <taxon>Alphaproteobacteria</taxon>
        <taxon>Sphingomonadales</taxon>
        <taxon>Sphingosinicellaceae</taxon>
        <taxon>Sphingosinicella</taxon>
    </lineage>
</organism>
<evidence type="ECO:0000256" key="3">
    <source>
        <dbReference type="ARBA" id="ARBA00022989"/>
    </source>
</evidence>
<keyword evidence="7" id="KW-1185">Reference proteome</keyword>
<dbReference type="NCBIfam" id="TIGR00785">
    <property type="entry name" value="dass"/>
    <property type="match status" value="1"/>
</dbReference>
<keyword evidence="3 5" id="KW-1133">Transmembrane helix</keyword>
<sequence length="471" mass="48909">MTASRVGFWGGIAFFLLLLALPAPAGLSEPAWRVAAITLLMATWWMTEAMPITATAFLPFILGPLLGVMTAEDVAGEYYSGVLFLLLGGAFIALAIERTGLHRRVALFIVSHGGTSVRALLFAVMTATALLSMLVSNTATALIMLPIAMSVVKASRGDGPRTGPDPFAITLTLGVAYAASIGGLGTLVGSPTNVIAAGLIEKTTGYVLDFPTWAAFGIPIVLISIPVCWWLLITLNRLGHASLNADQVREAIGEAGPWTSPERRLVPIIAVTVLAWAFLPFIEGGVLPRGAINDGTIGIVAGSLLLVIPGGDGRPLLRWPEARAAPWDVIMMFGGGLALAALITTTGLAQWIGDQLTPFTSMPVWIVATIVVAVIILVTEFASNVATASGFIPVIAGMVVVSGIDPALLAVPAAMAASWGFMLPSGTGPNAFAYATGELRVADMVRAGFLLDLIGLPIIVGCVFAVATLMS</sequence>
<feature type="transmembrane region" description="Helical" evidence="5">
    <location>
        <begin position="116"/>
        <end position="145"/>
    </location>
</feature>
<keyword evidence="4 5" id="KW-0472">Membrane</keyword>
<feature type="transmembrane region" description="Helical" evidence="5">
    <location>
        <begin position="449"/>
        <end position="470"/>
    </location>
</feature>
<feature type="transmembrane region" description="Helical" evidence="5">
    <location>
        <begin position="329"/>
        <end position="352"/>
    </location>
</feature>
<accession>A0A7W7F8L4</accession>
<dbReference type="GO" id="GO:0008514">
    <property type="term" value="F:organic anion transmembrane transporter activity"/>
    <property type="evidence" value="ECO:0007669"/>
    <property type="project" value="UniProtKB-ARBA"/>
</dbReference>
<dbReference type="PANTHER" id="PTHR10283:SF82">
    <property type="entry name" value="SOLUTE CARRIER FAMILY 13 MEMBER 2"/>
    <property type="match status" value="1"/>
</dbReference>
<feature type="transmembrane region" description="Helical" evidence="5">
    <location>
        <begin position="166"/>
        <end position="190"/>
    </location>
</feature>
<comment type="caution">
    <text evidence="6">The sequence shown here is derived from an EMBL/GenBank/DDBJ whole genome shotgun (WGS) entry which is preliminary data.</text>
</comment>
<proteinExistence type="predicted"/>
<dbReference type="RefSeq" id="WP_184067120.1">
    <property type="nucleotide sequence ID" value="NZ_JACHNZ010000013.1"/>
</dbReference>
<evidence type="ECO:0000313" key="7">
    <source>
        <dbReference type="Proteomes" id="UP000566324"/>
    </source>
</evidence>
<reference evidence="6 7" key="1">
    <citation type="submission" date="2020-08" db="EMBL/GenBank/DDBJ databases">
        <title>Genomic Encyclopedia of Type Strains, Phase IV (KMG-IV): sequencing the most valuable type-strain genomes for metagenomic binning, comparative biology and taxonomic classification.</title>
        <authorList>
            <person name="Goeker M."/>
        </authorList>
    </citation>
    <scope>NUCLEOTIDE SEQUENCE [LARGE SCALE GENOMIC DNA]</scope>
    <source>
        <strain evidence="6 7">DSM 17328</strain>
    </source>
</reference>
<dbReference type="PANTHER" id="PTHR10283">
    <property type="entry name" value="SOLUTE CARRIER FAMILY 13 MEMBER"/>
    <property type="match status" value="1"/>
</dbReference>
<evidence type="ECO:0000256" key="2">
    <source>
        <dbReference type="ARBA" id="ARBA00022692"/>
    </source>
</evidence>
<evidence type="ECO:0000256" key="5">
    <source>
        <dbReference type="SAM" id="Phobius"/>
    </source>
</evidence>
<dbReference type="Proteomes" id="UP000566324">
    <property type="component" value="Unassembled WGS sequence"/>
</dbReference>
<feature type="transmembrane region" description="Helical" evidence="5">
    <location>
        <begin position="78"/>
        <end position="96"/>
    </location>
</feature>
<feature type="transmembrane region" description="Helical" evidence="5">
    <location>
        <begin position="364"/>
        <end position="382"/>
    </location>
</feature>
<name>A0A7W7F8L4_9SPHN</name>
<evidence type="ECO:0000313" key="6">
    <source>
        <dbReference type="EMBL" id="MBB4631793.1"/>
    </source>
</evidence>
<feature type="transmembrane region" description="Helical" evidence="5">
    <location>
        <begin position="288"/>
        <end position="308"/>
    </location>
</feature>
<keyword evidence="2 5" id="KW-0812">Transmembrane</keyword>
<dbReference type="InterPro" id="IPR001898">
    <property type="entry name" value="SLC13A/DASS"/>
</dbReference>
<gene>
    <name evidence="6" type="ORF">GGQ98_001409</name>
</gene>
<dbReference type="GO" id="GO:1905039">
    <property type="term" value="P:carboxylic acid transmembrane transport"/>
    <property type="evidence" value="ECO:0007669"/>
    <property type="project" value="UniProtKB-ARBA"/>
</dbReference>
<dbReference type="AlphaFoldDB" id="A0A7W7F8L4"/>
<comment type="subcellular location">
    <subcellularLocation>
        <location evidence="1">Membrane</location>
        <topology evidence="1">Multi-pass membrane protein</topology>
    </subcellularLocation>
</comment>
<dbReference type="EMBL" id="JACHNZ010000013">
    <property type="protein sequence ID" value="MBB4631793.1"/>
    <property type="molecule type" value="Genomic_DNA"/>
</dbReference>
<feature type="transmembrane region" description="Helical" evidence="5">
    <location>
        <begin position="52"/>
        <end position="71"/>
    </location>
</feature>
<evidence type="ECO:0000256" key="1">
    <source>
        <dbReference type="ARBA" id="ARBA00004141"/>
    </source>
</evidence>
<dbReference type="Pfam" id="PF00939">
    <property type="entry name" value="Na_sulph_symp"/>
    <property type="match status" value="1"/>
</dbReference>